<sequence length="69" mass="8126">MEAQSLRSEREKKVDVTNSEAMEAKLTRVKNGSFPRLRRMEVPSFHPWLQSVQRGVKYIIELEFGENFN</sequence>
<gene>
    <name evidence="1" type="ORF">F2Q70_00022541</name>
</gene>
<name>A0A8S9GMW3_BRACR</name>
<comment type="caution">
    <text evidence="1">The sequence shown here is derived from an EMBL/GenBank/DDBJ whole genome shotgun (WGS) entry which is preliminary data.</text>
</comment>
<dbReference type="EMBL" id="QGKY02001925">
    <property type="protein sequence ID" value="KAF2546234.1"/>
    <property type="molecule type" value="Genomic_DNA"/>
</dbReference>
<accession>A0A8S9GMW3</accession>
<reference evidence="1" key="1">
    <citation type="submission" date="2019-12" db="EMBL/GenBank/DDBJ databases">
        <title>Genome sequencing and annotation of Brassica cretica.</title>
        <authorList>
            <person name="Studholme D.J."/>
            <person name="Sarris P.F."/>
        </authorList>
    </citation>
    <scope>NUCLEOTIDE SEQUENCE</scope>
    <source>
        <strain evidence="1">PFS-102/07</strain>
        <tissue evidence="1">Leaf</tissue>
    </source>
</reference>
<proteinExistence type="predicted"/>
<protein>
    <submittedName>
        <fullName evidence="1">Uncharacterized protein</fullName>
    </submittedName>
</protein>
<dbReference type="AlphaFoldDB" id="A0A8S9GMW3"/>
<evidence type="ECO:0000313" key="1">
    <source>
        <dbReference type="EMBL" id="KAF2546234.1"/>
    </source>
</evidence>
<organism evidence="1">
    <name type="scientific">Brassica cretica</name>
    <name type="common">Mustard</name>
    <dbReference type="NCBI Taxonomy" id="69181"/>
    <lineage>
        <taxon>Eukaryota</taxon>
        <taxon>Viridiplantae</taxon>
        <taxon>Streptophyta</taxon>
        <taxon>Embryophyta</taxon>
        <taxon>Tracheophyta</taxon>
        <taxon>Spermatophyta</taxon>
        <taxon>Magnoliopsida</taxon>
        <taxon>eudicotyledons</taxon>
        <taxon>Gunneridae</taxon>
        <taxon>Pentapetalae</taxon>
        <taxon>rosids</taxon>
        <taxon>malvids</taxon>
        <taxon>Brassicales</taxon>
        <taxon>Brassicaceae</taxon>
        <taxon>Brassiceae</taxon>
        <taxon>Brassica</taxon>
    </lineage>
</organism>